<dbReference type="AlphaFoldDB" id="A0A9K3DX03"/>
<evidence type="ECO:0000313" key="1">
    <source>
        <dbReference type="EMBL" id="KAF5762483.1"/>
    </source>
</evidence>
<sequence>MPLSSVLFLKTHIVPIGLTPSGSGTSSHTCCLLTCWSSSCMASTQLTPSLMLPMIWSGG</sequence>
<dbReference type="EMBL" id="MNCJ02000331">
    <property type="protein sequence ID" value="KAF5762483.1"/>
    <property type="molecule type" value="Genomic_DNA"/>
</dbReference>
<reference evidence="1" key="2">
    <citation type="submission" date="2020-06" db="EMBL/GenBank/DDBJ databases">
        <title>Helianthus annuus Genome sequencing and assembly Release 2.</title>
        <authorList>
            <person name="Gouzy J."/>
            <person name="Langlade N."/>
            <person name="Munos S."/>
        </authorList>
    </citation>
    <scope>NUCLEOTIDE SEQUENCE</scope>
    <source>
        <tissue evidence="1">Leaves</tissue>
    </source>
</reference>
<protein>
    <submittedName>
        <fullName evidence="1">Uncharacterized protein</fullName>
    </submittedName>
</protein>
<reference evidence="1" key="1">
    <citation type="journal article" date="2017" name="Nature">
        <title>The sunflower genome provides insights into oil metabolism, flowering and Asterid evolution.</title>
        <authorList>
            <person name="Badouin H."/>
            <person name="Gouzy J."/>
            <person name="Grassa C.J."/>
            <person name="Murat F."/>
            <person name="Staton S.E."/>
            <person name="Cottret L."/>
            <person name="Lelandais-Briere C."/>
            <person name="Owens G.L."/>
            <person name="Carrere S."/>
            <person name="Mayjonade B."/>
            <person name="Legrand L."/>
            <person name="Gill N."/>
            <person name="Kane N.C."/>
            <person name="Bowers J.E."/>
            <person name="Hubner S."/>
            <person name="Bellec A."/>
            <person name="Berard A."/>
            <person name="Berges H."/>
            <person name="Blanchet N."/>
            <person name="Boniface M.C."/>
            <person name="Brunel D."/>
            <person name="Catrice O."/>
            <person name="Chaidir N."/>
            <person name="Claudel C."/>
            <person name="Donnadieu C."/>
            <person name="Faraut T."/>
            <person name="Fievet G."/>
            <person name="Helmstetter N."/>
            <person name="King M."/>
            <person name="Knapp S.J."/>
            <person name="Lai Z."/>
            <person name="Le Paslier M.C."/>
            <person name="Lippi Y."/>
            <person name="Lorenzon L."/>
            <person name="Mandel J.R."/>
            <person name="Marage G."/>
            <person name="Marchand G."/>
            <person name="Marquand E."/>
            <person name="Bret-Mestries E."/>
            <person name="Morien E."/>
            <person name="Nambeesan S."/>
            <person name="Nguyen T."/>
            <person name="Pegot-Espagnet P."/>
            <person name="Pouilly N."/>
            <person name="Raftis F."/>
            <person name="Sallet E."/>
            <person name="Schiex T."/>
            <person name="Thomas J."/>
            <person name="Vandecasteele C."/>
            <person name="Vares D."/>
            <person name="Vear F."/>
            <person name="Vautrin S."/>
            <person name="Crespi M."/>
            <person name="Mangin B."/>
            <person name="Burke J.M."/>
            <person name="Salse J."/>
            <person name="Munos S."/>
            <person name="Vincourt P."/>
            <person name="Rieseberg L.H."/>
            <person name="Langlade N.B."/>
        </authorList>
    </citation>
    <scope>NUCLEOTIDE SEQUENCE</scope>
    <source>
        <tissue evidence="1">Leaves</tissue>
    </source>
</reference>
<name>A0A9K3DX03_HELAN</name>
<evidence type="ECO:0000313" key="2">
    <source>
        <dbReference type="Proteomes" id="UP000215914"/>
    </source>
</evidence>
<keyword evidence="2" id="KW-1185">Reference proteome</keyword>
<dbReference type="Gramene" id="mRNA:HanXRQr2_Chr16g0777231">
    <property type="protein sequence ID" value="mRNA:HanXRQr2_Chr16g0777231"/>
    <property type="gene ID" value="HanXRQr2_Chr16g0777231"/>
</dbReference>
<gene>
    <name evidence="1" type="ORF">HanXRQr2_Chr16g0777231</name>
</gene>
<comment type="caution">
    <text evidence="1">The sequence shown here is derived from an EMBL/GenBank/DDBJ whole genome shotgun (WGS) entry which is preliminary data.</text>
</comment>
<dbReference type="Proteomes" id="UP000215914">
    <property type="component" value="Unassembled WGS sequence"/>
</dbReference>
<accession>A0A9K3DX03</accession>
<organism evidence="1 2">
    <name type="scientific">Helianthus annuus</name>
    <name type="common">Common sunflower</name>
    <dbReference type="NCBI Taxonomy" id="4232"/>
    <lineage>
        <taxon>Eukaryota</taxon>
        <taxon>Viridiplantae</taxon>
        <taxon>Streptophyta</taxon>
        <taxon>Embryophyta</taxon>
        <taxon>Tracheophyta</taxon>
        <taxon>Spermatophyta</taxon>
        <taxon>Magnoliopsida</taxon>
        <taxon>eudicotyledons</taxon>
        <taxon>Gunneridae</taxon>
        <taxon>Pentapetalae</taxon>
        <taxon>asterids</taxon>
        <taxon>campanulids</taxon>
        <taxon>Asterales</taxon>
        <taxon>Asteraceae</taxon>
        <taxon>Asteroideae</taxon>
        <taxon>Heliantheae alliance</taxon>
        <taxon>Heliantheae</taxon>
        <taxon>Helianthus</taxon>
    </lineage>
</organism>
<proteinExistence type="predicted"/>